<sequence>MPRRLSNYLERGCKDPSRLEDTRDRDAIDTIAQTDQKNLMRYLVGIKALGLTLGSACDPKDLKLRVYADASFANDLYTRCSTASHVVFIGLGPVH</sequence>
<accession>A0A367LCX7</accession>
<dbReference type="EMBL" id="LKCN02000007">
    <property type="protein sequence ID" value="RCI12288.1"/>
    <property type="molecule type" value="Genomic_DNA"/>
</dbReference>
<dbReference type="Proteomes" id="UP000253664">
    <property type="component" value="Unassembled WGS sequence"/>
</dbReference>
<evidence type="ECO:0000313" key="2">
    <source>
        <dbReference type="Proteomes" id="UP000253664"/>
    </source>
</evidence>
<comment type="caution">
    <text evidence="1">The sequence shown here is derived from an EMBL/GenBank/DDBJ whole genome shotgun (WGS) entry which is preliminary data.</text>
</comment>
<proteinExistence type="predicted"/>
<organism evidence="1 2">
    <name type="scientific">Ophiocordyceps polyrhachis-furcata BCC 54312</name>
    <dbReference type="NCBI Taxonomy" id="1330021"/>
    <lineage>
        <taxon>Eukaryota</taxon>
        <taxon>Fungi</taxon>
        <taxon>Dikarya</taxon>
        <taxon>Ascomycota</taxon>
        <taxon>Pezizomycotina</taxon>
        <taxon>Sordariomycetes</taxon>
        <taxon>Hypocreomycetidae</taxon>
        <taxon>Hypocreales</taxon>
        <taxon>Ophiocordycipitaceae</taxon>
        <taxon>Ophiocordyceps</taxon>
    </lineage>
</organism>
<keyword evidence="2" id="KW-1185">Reference proteome</keyword>
<evidence type="ECO:0000313" key="1">
    <source>
        <dbReference type="EMBL" id="RCI12288.1"/>
    </source>
</evidence>
<dbReference type="AlphaFoldDB" id="A0A367LCX7"/>
<name>A0A367LCX7_9HYPO</name>
<gene>
    <name evidence="1" type="ORF">L249_0924</name>
</gene>
<dbReference type="OrthoDB" id="4927827at2759"/>
<protein>
    <submittedName>
        <fullName evidence="1">Uncharacterized protein</fullName>
    </submittedName>
</protein>
<reference evidence="1 2" key="1">
    <citation type="journal article" date="2015" name="BMC Genomics">
        <title>Insights from the genome of Ophiocordyceps polyrhachis-furcata to pathogenicity and host specificity in insect fungi.</title>
        <authorList>
            <person name="Wichadakul D."/>
            <person name="Kobmoo N."/>
            <person name="Ingsriswang S."/>
            <person name="Tangphatsornruang S."/>
            <person name="Chantasingh D."/>
            <person name="Luangsa-ard J.J."/>
            <person name="Eurwilaichitr L."/>
        </authorList>
    </citation>
    <scope>NUCLEOTIDE SEQUENCE [LARGE SCALE GENOMIC DNA]</scope>
    <source>
        <strain evidence="1 2">BCC 54312</strain>
    </source>
</reference>